<dbReference type="GO" id="GO:0016020">
    <property type="term" value="C:membrane"/>
    <property type="evidence" value="ECO:0007669"/>
    <property type="project" value="UniProtKB-ARBA"/>
</dbReference>
<dbReference type="GO" id="GO:0012505">
    <property type="term" value="C:endomembrane system"/>
    <property type="evidence" value="ECO:0007669"/>
    <property type="project" value="UniProtKB-SubCell"/>
</dbReference>
<feature type="transmembrane region" description="Helical" evidence="5">
    <location>
        <begin position="297"/>
        <end position="316"/>
    </location>
</feature>
<dbReference type="GO" id="GO:0061513">
    <property type="term" value="F:glucose 6-phosphate:phosphate antiporter activity"/>
    <property type="evidence" value="ECO:0007669"/>
    <property type="project" value="TreeGrafter"/>
</dbReference>
<organism evidence="7 8">
    <name type="scientific">Flavobacterium hercynium</name>
    <dbReference type="NCBI Taxonomy" id="387094"/>
    <lineage>
        <taxon>Bacteria</taxon>
        <taxon>Pseudomonadati</taxon>
        <taxon>Bacteroidota</taxon>
        <taxon>Flavobacteriia</taxon>
        <taxon>Flavobacteriales</taxon>
        <taxon>Flavobacteriaceae</taxon>
        <taxon>Flavobacterium</taxon>
    </lineage>
</organism>
<dbReference type="InterPro" id="IPR011701">
    <property type="entry name" value="MFS"/>
</dbReference>
<dbReference type="Pfam" id="PF07690">
    <property type="entry name" value="MFS_1"/>
    <property type="match status" value="1"/>
</dbReference>
<keyword evidence="8" id="KW-1185">Reference proteome</keyword>
<dbReference type="InterPro" id="IPR020846">
    <property type="entry name" value="MFS_dom"/>
</dbReference>
<dbReference type="AlphaFoldDB" id="A0A226GQW9"/>
<feature type="domain" description="Major facilitator superfamily (MFS) profile" evidence="6">
    <location>
        <begin position="1"/>
        <end position="417"/>
    </location>
</feature>
<evidence type="ECO:0000256" key="5">
    <source>
        <dbReference type="SAM" id="Phobius"/>
    </source>
</evidence>
<reference evidence="7 8" key="1">
    <citation type="submission" date="2016-11" db="EMBL/GenBank/DDBJ databases">
        <title>Whole genomes of Flavobacteriaceae.</title>
        <authorList>
            <person name="Stine C."/>
            <person name="Li C."/>
            <person name="Tadesse D."/>
        </authorList>
    </citation>
    <scope>NUCLEOTIDE SEQUENCE [LARGE SCALE GENOMIC DNA]</scope>
    <source>
        <strain evidence="7 8">DSM 18292</strain>
    </source>
</reference>
<sequence>MKRYIQFLLIVLAAGAIYPLIYLRTNYQETILAVFNIGLDELNIIYTVLGFIFILGYFPSGVLSDKFSAKYLLVLSLLGTAVGGFWFAQIPSYTSVIGIFSLWGVFAVFTFWGAHMKLVKLLSTPEEEGRFFGFLDGGRGIIEAILASVALLIFSSILDKENTLSNKREALQYVIYMYSAVLLITGILIAVFVENDTKSGNKEVLEIKEAPEEPKGFDFKDVNAVIKNKFVYLMGAIIFCSYAVTWVVYYYGGFMEKNLKISPVTVSTIMVIVLWMRPIGGILGGYFADKVGKSQTLIFSLCGAALTLVGIALLPATATSFYLYYALIILGGTFVYAIRGTYWSLLGDSRIDNKIMGTAVGFISLLGYLPDIIIPYFSTMVFKQAGPEAGYNVYFLTSAFVGLAAVCFVAIFKYQSRKKIV</sequence>
<feature type="transmembrane region" description="Helical" evidence="5">
    <location>
        <begin position="389"/>
        <end position="412"/>
    </location>
</feature>
<feature type="transmembrane region" description="Helical" evidence="5">
    <location>
        <begin position="140"/>
        <end position="158"/>
    </location>
</feature>
<feature type="transmembrane region" description="Helical" evidence="5">
    <location>
        <begin position="44"/>
        <end position="64"/>
    </location>
</feature>
<keyword evidence="3 5" id="KW-1133">Transmembrane helix</keyword>
<dbReference type="RefSeq" id="WP_089051862.1">
    <property type="nucleotide sequence ID" value="NZ_FXTV01000006.1"/>
</dbReference>
<comment type="caution">
    <text evidence="7">The sequence shown here is derived from an EMBL/GenBank/DDBJ whole genome shotgun (WGS) entry which is preliminary data.</text>
</comment>
<feature type="transmembrane region" description="Helical" evidence="5">
    <location>
        <begin position="230"/>
        <end position="252"/>
    </location>
</feature>
<comment type="subcellular location">
    <subcellularLocation>
        <location evidence="1">Endomembrane system</location>
        <topology evidence="1">Multi-pass membrane protein</topology>
    </subcellularLocation>
</comment>
<name>A0A226GQW9_9FLAO</name>
<evidence type="ECO:0000256" key="2">
    <source>
        <dbReference type="ARBA" id="ARBA00022692"/>
    </source>
</evidence>
<feature type="transmembrane region" description="Helical" evidence="5">
    <location>
        <begin position="170"/>
        <end position="193"/>
    </location>
</feature>
<dbReference type="EMBL" id="MUGW01000070">
    <property type="protein sequence ID" value="OXA84084.1"/>
    <property type="molecule type" value="Genomic_DNA"/>
</dbReference>
<evidence type="ECO:0000256" key="1">
    <source>
        <dbReference type="ARBA" id="ARBA00004127"/>
    </source>
</evidence>
<evidence type="ECO:0000259" key="6">
    <source>
        <dbReference type="PROSITE" id="PS50850"/>
    </source>
</evidence>
<dbReference type="PANTHER" id="PTHR43826">
    <property type="entry name" value="GLUCOSE-6-PHOSPHATE EXCHANGER SLC37A4"/>
    <property type="match status" value="1"/>
</dbReference>
<dbReference type="InterPro" id="IPR036259">
    <property type="entry name" value="MFS_trans_sf"/>
</dbReference>
<dbReference type="SUPFAM" id="SSF103473">
    <property type="entry name" value="MFS general substrate transporter"/>
    <property type="match status" value="1"/>
</dbReference>
<dbReference type="OrthoDB" id="9773404at2"/>
<feature type="transmembrane region" description="Helical" evidence="5">
    <location>
        <begin position="71"/>
        <end position="90"/>
    </location>
</feature>
<feature type="transmembrane region" description="Helical" evidence="5">
    <location>
        <begin position="322"/>
        <end position="343"/>
    </location>
</feature>
<evidence type="ECO:0000313" key="7">
    <source>
        <dbReference type="EMBL" id="OXA84084.1"/>
    </source>
</evidence>
<dbReference type="Gene3D" id="1.20.1250.20">
    <property type="entry name" value="MFS general substrate transporter like domains"/>
    <property type="match status" value="2"/>
</dbReference>
<dbReference type="CDD" id="cd06174">
    <property type="entry name" value="MFS"/>
    <property type="match status" value="1"/>
</dbReference>
<dbReference type="Proteomes" id="UP000198345">
    <property type="component" value="Unassembled WGS sequence"/>
</dbReference>
<accession>A0A226GQW9</accession>
<protein>
    <submittedName>
        <fullName evidence="7">MFS transporter</fullName>
    </submittedName>
</protein>
<feature type="transmembrane region" description="Helical" evidence="5">
    <location>
        <begin position="96"/>
        <end position="119"/>
    </location>
</feature>
<evidence type="ECO:0000256" key="4">
    <source>
        <dbReference type="ARBA" id="ARBA00023136"/>
    </source>
</evidence>
<dbReference type="GO" id="GO:0035435">
    <property type="term" value="P:phosphate ion transmembrane transport"/>
    <property type="evidence" value="ECO:0007669"/>
    <property type="project" value="TreeGrafter"/>
</dbReference>
<evidence type="ECO:0000313" key="8">
    <source>
        <dbReference type="Proteomes" id="UP000198345"/>
    </source>
</evidence>
<feature type="transmembrane region" description="Helical" evidence="5">
    <location>
        <begin position="7"/>
        <end position="24"/>
    </location>
</feature>
<proteinExistence type="predicted"/>
<keyword evidence="4 5" id="KW-0472">Membrane</keyword>
<feature type="transmembrane region" description="Helical" evidence="5">
    <location>
        <begin position="264"/>
        <end position="288"/>
    </location>
</feature>
<keyword evidence="2 5" id="KW-0812">Transmembrane</keyword>
<feature type="transmembrane region" description="Helical" evidence="5">
    <location>
        <begin position="355"/>
        <end position="377"/>
    </location>
</feature>
<dbReference type="PANTHER" id="PTHR43826:SF3">
    <property type="entry name" value="GLUCOSE-6-PHOSPHATE EXCHANGER SLC37A4"/>
    <property type="match status" value="1"/>
</dbReference>
<gene>
    <name evidence="7" type="ORF">B0A66_21300</name>
</gene>
<evidence type="ECO:0000256" key="3">
    <source>
        <dbReference type="ARBA" id="ARBA00022989"/>
    </source>
</evidence>
<dbReference type="InterPro" id="IPR051337">
    <property type="entry name" value="OPA_Antiporter"/>
</dbReference>
<dbReference type="PROSITE" id="PS50850">
    <property type="entry name" value="MFS"/>
    <property type="match status" value="1"/>
</dbReference>